<sequence>MPLDATNHYSIIVVILGNHEATLVISKLSQQISFEFFQIFPFPQRSFSLTQTRDTPSSLLLPRVFYVPETGKGKVESEKPREAKMSVRRGNWHPLPAPTPRILHFPHRSRLSRPAKPRTKSRAAARPNIELLLRQDSRQVRSAEQGRAKVQAVPSPPAKLSPSESSDDSSEEGWRFQVEVLRAECGFLRMERELALRKMDKNRAEMESVLRFALETLVSGKKRIGGKSASKEMMTFDKEIRELQAKLEEIRSDSRPRSRIHSRSAGNFNQRALLLRRRLKKMEETTVREIHEVAEYSDVVSASKEKENLPVFADVEMLRRKMEGLSRGMREMMEEHKLLFLPSNPAAVSCGGRHQMIGCAAVGVGKNQRVRLRQAAETFHAEEEMFSNSFDGCCNCKNFLVKIIEQVGFETEQWGEMQAMLDKVKADMDELCSSRDHWENRALSLELSMRSFYTQMVEWKRRAHDSEQAATELRDRIARISAAESSPPPTLSDQLQAEISRLRQLNLGERTQASPEYHGEMAKETVIPRYMNSKKSCVVEFPPRRASLREIGNLSHSDSAARLFR</sequence>
<comment type="caution">
    <text evidence="2">The sequence shown here is derived from an EMBL/GenBank/DDBJ whole genome shotgun (WGS) entry which is preliminary data.</text>
</comment>
<dbReference type="PANTHER" id="PTHR35468">
    <property type="entry name" value="MYOSIN-LIKE PROTEIN"/>
    <property type="match status" value="1"/>
</dbReference>
<name>A0A835RS05_VANPL</name>
<dbReference type="OrthoDB" id="1921697at2759"/>
<accession>A0A835RS05</accession>
<reference evidence="2 3" key="1">
    <citation type="journal article" date="2020" name="Nat. Food">
        <title>A phased Vanilla planifolia genome enables genetic improvement of flavour and production.</title>
        <authorList>
            <person name="Hasing T."/>
            <person name="Tang H."/>
            <person name="Brym M."/>
            <person name="Khazi F."/>
            <person name="Huang T."/>
            <person name="Chambers A.H."/>
        </authorList>
    </citation>
    <scope>NUCLEOTIDE SEQUENCE [LARGE SCALE GENOMIC DNA]</scope>
    <source>
        <tissue evidence="2">Leaf</tissue>
    </source>
</reference>
<evidence type="ECO:0000313" key="3">
    <source>
        <dbReference type="Proteomes" id="UP000639772"/>
    </source>
</evidence>
<proteinExistence type="predicted"/>
<evidence type="ECO:0000256" key="1">
    <source>
        <dbReference type="SAM" id="MobiDB-lite"/>
    </source>
</evidence>
<gene>
    <name evidence="2" type="ORF">HPP92_007755</name>
</gene>
<dbReference type="AlphaFoldDB" id="A0A835RS05"/>
<feature type="compositionally biased region" description="Basic and acidic residues" evidence="1">
    <location>
        <begin position="133"/>
        <end position="147"/>
    </location>
</feature>
<organism evidence="2 3">
    <name type="scientific">Vanilla planifolia</name>
    <name type="common">Vanilla</name>
    <dbReference type="NCBI Taxonomy" id="51239"/>
    <lineage>
        <taxon>Eukaryota</taxon>
        <taxon>Viridiplantae</taxon>
        <taxon>Streptophyta</taxon>
        <taxon>Embryophyta</taxon>
        <taxon>Tracheophyta</taxon>
        <taxon>Spermatophyta</taxon>
        <taxon>Magnoliopsida</taxon>
        <taxon>Liliopsida</taxon>
        <taxon>Asparagales</taxon>
        <taxon>Orchidaceae</taxon>
        <taxon>Vanilloideae</taxon>
        <taxon>Vanilleae</taxon>
        <taxon>Vanilla</taxon>
    </lineage>
</organism>
<feature type="compositionally biased region" description="Basic residues" evidence="1">
    <location>
        <begin position="106"/>
        <end position="123"/>
    </location>
</feature>
<dbReference type="PANTHER" id="PTHR35468:SF1">
    <property type="entry name" value="MYOSIN-LIKE PROTEIN"/>
    <property type="match status" value="1"/>
</dbReference>
<evidence type="ECO:0000313" key="2">
    <source>
        <dbReference type="EMBL" id="KAG0490892.1"/>
    </source>
</evidence>
<dbReference type="EMBL" id="JADCNM010000003">
    <property type="protein sequence ID" value="KAG0490892.1"/>
    <property type="molecule type" value="Genomic_DNA"/>
</dbReference>
<protein>
    <submittedName>
        <fullName evidence="2">Uncharacterized protein</fullName>
    </submittedName>
</protein>
<dbReference type="Proteomes" id="UP000639772">
    <property type="component" value="Chromosome 3"/>
</dbReference>
<feature type="region of interest" description="Disordered" evidence="1">
    <location>
        <begin position="106"/>
        <end position="172"/>
    </location>
</feature>